<reference evidence="8" key="1">
    <citation type="submission" date="2018-11" db="EMBL/GenBank/DDBJ databases">
        <authorList>
            <person name="Grassa J C."/>
        </authorList>
    </citation>
    <scope>NUCLEOTIDE SEQUENCE [LARGE SCALE GENOMIC DNA]</scope>
</reference>
<dbReference type="PANTHER" id="PTHR27002">
    <property type="entry name" value="RECEPTOR-LIKE SERINE/THREONINE-PROTEIN KINASE SD1-8"/>
    <property type="match status" value="1"/>
</dbReference>
<evidence type="ECO:0000259" key="7">
    <source>
        <dbReference type="PROSITE" id="PS50011"/>
    </source>
</evidence>
<feature type="region of interest" description="Disordered" evidence="6">
    <location>
        <begin position="105"/>
        <end position="137"/>
    </location>
</feature>
<keyword evidence="4" id="KW-0418">Kinase</keyword>
<protein>
    <recommendedName>
        <fullName evidence="7">Protein kinase domain-containing protein</fullName>
    </recommendedName>
</protein>
<dbReference type="Proteomes" id="UP000596661">
    <property type="component" value="Chromosome 2"/>
</dbReference>
<keyword evidence="3" id="KW-0547">Nucleotide-binding</keyword>
<keyword evidence="1" id="KW-0723">Serine/threonine-protein kinase</keyword>
<dbReference type="Gene3D" id="1.10.510.10">
    <property type="entry name" value="Transferase(Phosphotransferase) domain 1"/>
    <property type="match status" value="1"/>
</dbReference>
<dbReference type="OMA" id="LITYDHA"/>
<dbReference type="PANTHER" id="PTHR27002:SF950">
    <property type="entry name" value="PROTEIN KINASE DOMAIN-CONTAINING PROTEIN"/>
    <property type="match status" value="1"/>
</dbReference>
<dbReference type="PROSITE" id="PS50011">
    <property type="entry name" value="PROTEIN_KINASE_DOM"/>
    <property type="match status" value="1"/>
</dbReference>
<keyword evidence="5" id="KW-0067">ATP-binding</keyword>
<dbReference type="EMBL" id="UZAU01000239">
    <property type="status" value="NOT_ANNOTATED_CDS"/>
    <property type="molecule type" value="Genomic_DNA"/>
</dbReference>
<dbReference type="GO" id="GO:0005886">
    <property type="term" value="C:plasma membrane"/>
    <property type="evidence" value="ECO:0007669"/>
    <property type="project" value="TreeGrafter"/>
</dbReference>
<dbReference type="GO" id="GO:0005524">
    <property type="term" value="F:ATP binding"/>
    <property type="evidence" value="ECO:0007669"/>
    <property type="project" value="UniProtKB-KW"/>
</dbReference>
<dbReference type="InterPro" id="IPR011009">
    <property type="entry name" value="Kinase-like_dom_sf"/>
</dbReference>
<dbReference type="SUPFAM" id="SSF56112">
    <property type="entry name" value="Protein kinase-like (PK-like)"/>
    <property type="match status" value="1"/>
</dbReference>
<keyword evidence="9" id="KW-1185">Reference proteome</keyword>
<evidence type="ECO:0000256" key="6">
    <source>
        <dbReference type="SAM" id="MobiDB-lite"/>
    </source>
</evidence>
<dbReference type="AlphaFoldDB" id="A0A803NZD9"/>
<sequence length="137" mass="15326">MNPKISDFGLARIFHKSLDQANTHRVVGTLGYMSPEYAMSGIFSEKSDVFSFGILILEIISGRKNTSFYYDEHHRSLITYDHAEDRPAMADVVLMLSNETQCPHPKQPVFTVQSSPRTQMPSSSSVNEATISVVEGR</sequence>
<reference evidence="8" key="2">
    <citation type="submission" date="2021-03" db="UniProtKB">
        <authorList>
            <consortium name="EnsemblPlants"/>
        </authorList>
    </citation>
    <scope>IDENTIFICATION</scope>
</reference>
<evidence type="ECO:0000256" key="1">
    <source>
        <dbReference type="ARBA" id="ARBA00022527"/>
    </source>
</evidence>
<dbReference type="InterPro" id="IPR000719">
    <property type="entry name" value="Prot_kinase_dom"/>
</dbReference>
<proteinExistence type="predicted"/>
<organism evidence="8 9">
    <name type="scientific">Cannabis sativa</name>
    <name type="common">Hemp</name>
    <name type="synonym">Marijuana</name>
    <dbReference type="NCBI Taxonomy" id="3483"/>
    <lineage>
        <taxon>Eukaryota</taxon>
        <taxon>Viridiplantae</taxon>
        <taxon>Streptophyta</taxon>
        <taxon>Embryophyta</taxon>
        <taxon>Tracheophyta</taxon>
        <taxon>Spermatophyta</taxon>
        <taxon>Magnoliopsida</taxon>
        <taxon>eudicotyledons</taxon>
        <taxon>Gunneridae</taxon>
        <taxon>Pentapetalae</taxon>
        <taxon>rosids</taxon>
        <taxon>fabids</taxon>
        <taxon>Rosales</taxon>
        <taxon>Cannabaceae</taxon>
        <taxon>Cannabis</taxon>
    </lineage>
</organism>
<dbReference type="Pfam" id="PF11883">
    <property type="entry name" value="DUF3403"/>
    <property type="match status" value="1"/>
</dbReference>
<dbReference type="GO" id="GO:0004674">
    <property type="term" value="F:protein serine/threonine kinase activity"/>
    <property type="evidence" value="ECO:0007669"/>
    <property type="project" value="UniProtKB-KW"/>
</dbReference>
<dbReference type="Gramene" id="evm.model.02.2940">
    <property type="protein sequence ID" value="cds.evm.model.02.2940"/>
    <property type="gene ID" value="evm.TU.02.2940"/>
</dbReference>
<evidence type="ECO:0000256" key="3">
    <source>
        <dbReference type="ARBA" id="ARBA00022741"/>
    </source>
</evidence>
<dbReference type="InterPro" id="IPR021820">
    <property type="entry name" value="S-locus_recpt_kinase_C"/>
</dbReference>
<dbReference type="EnsemblPlants" id="evm.model.02.2940">
    <property type="protein sequence ID" value="cds.evm.model.02.2940"/>
    <property type="gene ID" value="evm.TU.02.2940"/>
</dbReference>
<name>A0A803NZD9_CANSA</name>
<evidence type="ECO:0000313" key="9">
    <source>
        <dbReference type="Proteomes" id="UP000596661"/>
    </source>
</evidence>
<dbReference type="Pfam" id="PF07714">
    <property type="entry name" value="PK_Tyr_Ser-Thr"/>
    <property type="match status" value="1"/>
</dbReference>
<dbReference type="InterPro" id="IPR001245">
    <property type="entry name" value="Ser-Thr/Tyr_kinase_cat_dom"/>
</dbReference>
<keyword evidence="2" id="KW-0808">Transferase</keyword>
<evidence type="ECO:0000256" key="4">
    <source>
        <dbReference type="ARBA" id="ARBA00022777"/>
    </source>
</evidence>
<feature type="compositionally biased region" description="Low complexity" evidence="6">
    <location>
        <begin position="113"/>
        <end position="125"/>
    </location>
</feature>
<evidence type="ECO:0000256" key="2">
    <source>
        <dbReference type="ARBA" id="ARBA00022679"/>
    </source>
</evidence>
<feature type="domain" description="Protein kinase" evidence="7">
    <location>
        <begin position="1"/>
        <end position="137"/>
    </location>
</feature>
<evidence type="ECO:0000256" key="5">
    <source>
        <dbReference type="ARBA" id="ARBA00022840"/>
    </source>
</evidence>
<evidence type="ECO:0000313" key="8">
    <source>
        <dbReference type="EnsemblPlants" id="cds.evm.model.02.2940"/>
    </source>
</evidence>
<accession>A0A803NZD9</accession>